<reference evidence="7 8" key="1">
    <citation type="submission" date="2019-03" db="EMBL/GenBank/DDBJ databases">
        <title>Draft Genome Sequence of Duganella callidus sp. nov., a Novel Duganella Species Isolated from Cultivated Soil.</title>
        <authorList>
            <person name="Raths R."/>
            <person name="Peta V."/>
            <person name="Bucking H."/>
        </authorList>
    </citation>
    <scope>NUCLEOTIDE SEQUENCE [LARGE SCALE GENOMIC DNA]</scope>
    <source>
        <strain evidence="7 8">DN04</strain>
    </source>
</reference>
<keyword evidence="8" id="KW-1185">Reference proteome</keyword>
<dbReference type="PANTHER" id="PTHR32322:SF9">
    <property type="entry name" value="AMINO-ACID METABOLITE EFFLUX PUMP-RELATED"/>
    <property type="match status" value="1"/>
</dbReference>
<feature type="transmembrane region" description="Helical" evidence="5">
    <location>
        <begin position="179"/>
        <end position="200"/>
    </location>
</feature>
<proteinExistence type="predicted"/>
<keyword evidence="3 5" id="KW-1133">Transmembrane helix</keyword>
<feature type="transmembrane region" description="Helical" evidence="5">
    <location>
        <begin position="262"/>
        <end position="280"/>
    </location>
</feature>
<feature type="domain" description="EamA" evidence="6">
    <location>
        <begin position="152"/>
        <end position="279"/>
    </location>
</feature>
<dbReference type="SUPFAM" id="SSF103481">
    <property type="entry name" value="Multidrug resistance efflux transporter EmrE"/>
    <property type="match status" value="1"/>
</dbReference>
<dbReference type="EMBL" id="SPVG01000205">
    <property type="protein sequence ID" value="TFW17435.1"/>
    <property type="molecule type" value="Genomic_DNA"/>
</dbReference>
<comment type="subcellular location">
    <subcellularLocation>
        <location evidence="1">Membrane</location>
        <topology evidence="1">Multi-pass membrane protein</topology>
    </subcellularLocation>
</comment>
<comment type="caution">
    <text evidence="7">The sequence shown here is derived from an EMBL/GenBank/DDBJ whole genome shotgun (WGS) entry which is preliminary data.</text>
</comment>
<evidence type="ECO:0000313" key="8">
    <source>
        <dbReference type="Proteomes" id="UP000297729"/>
    </source>
</evidence>
<feature type="transmembrane region" description="Helical" evidence="5">
    <location>
        <begin position="39"/>
        <end position="58"/>
    </location>
</feature>
<feature type="transmembrane region" description="Helical" evidence="5">
    <location>
        <begin position="122"/>
        <end position="141"/>
    </location>
</feature>
<organism evidence="7 8">
    <name type="scientific">Duganella callida</name>
    <dbReference type="NCBI Taxonomy" id="2561932"/>
    <lineage>
        <taxon>Bacteria</taxon>
        <taxon>Pseudomonadati</taxon>
        <taxon>Pseudomonadota</taxon>
        <taxon>Betaproteobacteria</taxon>
        <taxon>Burkholderiales</taxon>
        <taxon>Oxalobacteraceae</taxon>
        <taxon>Telluria group</taxon>
        <taxon>Duganella</taxon>
    </lineage>
</organism>
<dbReference type="OrthoDB" id="321830at2"/>
<dbReference type="Pfam" id="PF00892">
    <property type="entry name" value="EamA"/>
    <property type="match status" value="1"/>
</dbReference>
<evidence type="ECO:0000256" key="4">
    <source>
        <dbReference type="ARBA" id="ARBA00023136"/>
    </source>
</evidence>
<evidence type="ECO:0000256" key="1">
    <source>
        <dbReference type="ARBA" id="ARBA00004141"/>
    </source>
</evidence>
<dbReference type="PANTHER" id="PTHR32322">
    <property type="entry name" value="INNER MEMBRANE TRANSPORTER"/>
    <property type="match status" value="1"/>
</dbReference>
<evidence type="ECO:0000256" key="5">
    <source>
        <dbReference type="SAM" id="Phobius"/>
    </source>
</evidence>
<protein>
    <submittedName>
        <fullName evidence="7">DMT family transporter</fullName>
    </submittedName>
</protein>
<dbReference type="InterPro" id="IPR000620">
    <property type="entry name" value="EamA_dom"/>
</dbReference>
<gene>
    <name evidence="7" type="ORF">E4L98_20655</name>
</gene>
<feature type="transmembrane region" description="Helical" evidence="5">
    <location>
        <begin position="206"/>
        <end position="225"/>
    </location>
</feature>
<keyword evidence="4 5" id="KW-0472">Membrane</keyword>
<feature type="transmembrane region" description="Helical" evidence="5">
    <location>
        <begin position="7"/>
        <end position="27"/>
    </location>
</feature>
<evidence type="ECO:0000256" key="2">
    <source>
        <dbReference type="ARBA" id="ARBA00022692"/>
    </source>
</evidence>
<dbReference type="RefSeq" id="WP_135203427.1">
    <property type="nucleotide sequence ID" value="NZ_SPVG01000205.1"/>
</dbReference>
<accession>A0A4Y9SA69</accession>
<dbReference type="Proteomes" id="UP000297729">
    <property type="component" value="Unassembled WGS sequence"/>
</dbReference>
<dbReference type="InterPro" id="IPR050638">
    <property type="entry name" value="AA-Vitamin_Transporters"/>
</dbReference>
<keyword evidence="2 5" id="KW-0812">Transmembrane</keyword>
<dbReference type="InterPro" id="IPR037185">
    <property type="entry name" value="EmrE-like"/>
</dbReference>
<evidence type="ECO:0000259" key="6">
    <source>
        <dbReference type="Pfam" id="PF00892"/>
    </source>
</evidence>
<feature type="transmembrane region" description="Helical" evidence="5">
    <location>
        <begin position="147"/>
        <end position="167"/>
    </location>
</feature>
<evidence type="ECO:0000256" key="3">
    <source>
        <dbReference type="ARBA" id="ARBA00022989"/>
    </source>
</evidence>
<name>A0A4Y9SA69_9BURK</name>
<evidence type="ECO:0000313" key="7">
    <source>
        <dbReference type="EMBL" id="TFW17435.1"/>
    </source>
</evidence>
<dbReference type="AlphaFoldDB" id="A0A4Y9SA69"/>
<dbReference type="GO" id="GO:0016020">
    <property type="term" value="C:membrane"/>
    <property type="evidence" value="ECO:0007669"/>
    <property type="project" value="UniProtKB-SubCell"/>
</dbReference>
<feature type="transmembrane region" description="Helical" evidence="5">
    <location>
        <begin position="232"/>
        <end position="256"/>
    </location>
</feature>
<feature type="transmembrane region" description="Helical" evidence="5">
    <location>
        <begin position="96"/>
        <end position="115"/>
    </location>
</feature>
<feature type="transmembrane region" description="Helical" evidence="5">
    <location>
        <begin position="70"/>
        <end position="90"/>
    </location>
</feature>
<sequence length="286" mass="29430">MQGRRTAAALIVLTAVTMLGFAANSLITRLALRSTAIDAASFAAIRLAAGAAMLWAIVRLRRRAVVRANRGIWCSAACLAAYAIAFSFAYRQLAAGTGAIILFVSAQLLMVAYGVRHGERASPAAIVMTIACLAMFLYPSIASGAFSAASAALMMLAGVAWGGYSLLGRGCNDPVGHTASSFIHTLPIVAVLLLAARAHMVWDARGALWAVFSGAVTSALAYVLWYRLKAQLTAIAGGSVQMCVPVLSAVLGVVLLGERMSAGGSVCAAGVIAGIAWVTLSARKAA</sequence>